<reference evidence="1" key="1">
    <citation type="submission" date="2018-02" db="EMBL/GenBank/DDBJ databases">
        <title>Rhizophora mucronata_Transcriptome.</title>
        <authorList>
            <person name="Meera S.P."/>
            <person name="Sreeshan A."/>
            <person name="Augustine A."/>
        </authorList>
    </citation>
    <scope>NUCLEOTIDE SEQUENCE</scope>
    <source>
        <tissue evidence="1">Leaf</tissue>
    </source>
</reference>
<sequence>MKIPFHCGTSEAKLTLQIDSVGYIFSCTIDLRGPCTSVCFFNFNYCCSHLSSAFSF</sequence>
<accession>A0A2P2INN1</accession>
<dbReference type="AlphaFoldDB" id="A0A2P2INN1"/>
<name>A0A2P2INN1_RHIMU</name>
<dbReference type="EMBL" id="GGEC01002339">
    <property type="protein sequence ID" value="MBW82822.1"/>
    <property type="molecule type" value="Transcribed_RNA"/>
</dbReference>
<organism evidence="1">
    <name type="scientific">Rhizophora mucronata</name>
    <name type="common">Asiatic mangrove</name>
    <dbReference type="NCBI Taxonomy" id="61149"/>
    <lineage>
        <taxon>Eukaryota</taxon>
        <taxon>Viridiplantae</taxon>
        <taxon>Streptophyta</taxon>
        <taxon>Embryophyta</taxon>
        <taxon>Tracheophyta</taxon>
        <taxon>Spermatophyta</taxon>
        <taxon>Magnoliopsida</taxon>
        <taxon>eudicotyledons</taxon>
        <taxon>Gunneridae</taxon>
        <taxon>Pentapetalae</taxon>
        <taxon>rosids</taxon>
        <taxon>fabids</taxon>
        <taxon>Malpighiales</taxon>
        <taxon>Rhizophoraceae</taxon>
        <taxon>Rhizophora</taxon>
    </lineage>
</organism>
<protein>
    <submittedName>
        <fullName evidence="1">Uncharacterized protein</fullName>
    </submittedName>
</protein>
<proteinExistence type="predicted"/>
<evidence type="ECO:0000313" key="1">
    <source>
        <dbReference type="EMBL" id="MBW82822.1"/>
    </source>
</evidence>